<proteinExistence type="predicted"/>
<name>A0ACD3AXP4_9AGAR</name>
<organism evidence="1 2">
    <name type="scientific">Pluteus cervinus</name>
    <dbReference type="NCBI Taxonomy" id="181527"/>
    <lineage>
        <taxon>Eukaryota</taxon>
        <taxon>Fungi</taxon>
        <taxon>Dikarya</taxon>
        <taxon>Basidiomycota</taxon>
        <taxon>Agaricomycotina</taxon>
        <taxon>Agaricomycetes</taxon>
        <taxon>Agaricomycetidae</taxon>
        <taxon>Agaricales</taxon>
        <taxon>Pluteineae</taxon>
        <taxon>Pluteaceae</taxon>
        <taxon>Pluteus</taxon>
    </lineage>
</organism>
<accession>A0ACD3AXP4</accession>
<gene>
    <name evidence="1" type="ORF">BDN72DRAFT_766702</name>
</gene>
<keyword evidence="2" id="KW-1185">Reference proteome</keyword>
<reference evidence="1 2" key="1">
    <citation type="journal article" date="2019" name="Nat. Ecol. Evol.">
        <title>Megaphylogeny resolves global patterns of mushroom evolution.</title>
        <authorList>
            <person name="Varga T."/>
            <person name="Krizsan K."/>
            <person name="Foldi C."/>
            <person name="Dima B."/>
            <person name="Sanchez-Garcia M."/>
            <person name="Sanchez-Ramirez S."/>
            <person name="Szollosi G.J."/>
            <person name="Szarkandi J.G."/>
            <person name="Papp V."/>
            <person name="Albert L."/>
            <person name="Andreopoulos W."/>
            <person name="Angelini C."/>
            <person name="Antonin V."/>
            <person name="Barry K.W."/>
            <person name="Bougher N.L."/>
            <person name="Buchanan P."/>
            <person name="Buyck B."/>
            <person name="Bense V."/>
            <person name="Catcheside P."/>
            <person name="Chovatia M."/>
            <person name="Cooper J."/>
            <person name="Damon W."/>
            <person name="Desjardin D."/>
            <person name="Finy P."/>
            <person name="Geml J."/>
            <person name="Haridas S."/>
            <person name="Hughes K."/>
            <person name="Justo A."/>
            <person name="Karasinski D."/>
            <person name="Kautmanova I."/>
            <person name="Kiss B."/>
            <person name="Kocsube S."/>
            <person name="Kotiranta H."/>
            <person name="LaButti K.M."/>
            <person name="Lechner B.E."/>
            <person name="Liimatainen K."/>
            <person name="Lipzen A."/>
            <person name="Lukacs Z."/>
            <person name="Mihaltcheva S."/>
            <person name="Morgado L.N."/>
            <person name="Niskanen T."/>
            <person name="Noordeloos M.E."/>
            <person name="Ohm R.A."/>
            <person name="Ortiz-Santana B."/>
            <person name="Ovrebo C."/>
            <person name="Racz N."/>
            <person name="Riley R."/>
            <person name="Savchenko A."/>
            <person name="Shiryaev A."/>
            <person name="Soop K."/>
            <person name="Spirin V."/>
            <person name="Szebenyi C."/>
            <person name="Tomsovsky M."/>
            <person name="Tulloss R.E."/>
            <person name="Uehling J."/>
            <person name="Grigoriev I.V."/>
            <person name="Vagvolgyi C."/>
            <person name="Papp T."/>
            <person name="Martin F.M."/>
            <person name="Miettinen O."/>
            <person name="Hibbett D.S."/>
            <person name="Nagy L.G."/>
        </authorList>
    </citation>
    <scope>NUCLEOTIDE SEQUENCE [LARGE SCALE GENOMIC DNA]</scope>
    <source>
        <strain evidence="1 2">NL-1719</strain>
    </source>
</reference>
<evidence type="ECO:0000313" key="1">
    <source>
        <dbReference type="EMBL" id="TFK70310.1"/>
    </source>
</evidence>
<dbReference type="Proteomes" id="UP000308600">
    <property type="component" value="Unassembled WGS sequence"/>
</dbReference>
<evidence type="ECO:0000313" key="2">
    <source>
        <dbReference type="Proteomes" id="UP000308600"/>
    </source>
</evidence>
<protein>
    <submittedName>
        <fullName evidence="1">Uncharacterized protein</fullName>
    </submittedName>
</protein>
<sequence length="969" mass="107743">MSLKRQQHPARGHLVFSAASVARSHTYLAATAFLTALVVGCLCHYKKIVKNSIAGYPEEWFPSVSATIGDWYPERSLFQFLIALTAGPRFALVAFQYYLHKTDNSSWPGLVFLAGLVRTLSCGGWVYITSSDHHDAHDAFMILYMVCNIPWMLGGLYCTPLAQIAVRRKRFFGTLFPFVYFFIQHKVHEIPGAYTHYSICEWTLIASDVLYDSVLAQELEEADLQVRFGPSPETGVTQDKSYLAPEKDNDPASSASIYRAWTPPRPLFTFLSDVYLSYIFWSIFTSLIPTLFYFSVWELGLAGQELALLSTLSPILLGIPSLRSWGSTRSGILILHCLSLSGIAAYALDNPIYRLGVVTFASIIVILRQAVQWSGVDGSDIRYQSITTILGFLLSSLSKHANHSNNPGKSTFDLWPFIRPSSGGYQKTGLIFAVLALFNVSRRPVTNPPPGSKSTSPPGPWAIPAIALGSVIFTLHSMMSDPSTLIAWSWTGYANGQPNGPLPHLHGSITLVVQCSGLLLPISFSDSSILLSPPWFAVGASSVYVLYAYRDWLGYSGGLVFAFWMMSITPLVFQRAASVGNVGKTYFTAWAVACVLNLASTFTVAYAFIPGGFIFRERTNMVLLAQMACISLVFKSSQLRPAPLSTSVAHYAKFILSFIAISAALVSIYRWPAPVQPFRPGQRMFNAGIWTLHFGIDNEGRDSQHGVRNLIRDMQLDVVGLLETDLHRTAFGNRDLTRVILEDMGYYVDLGPGPNSHTWGAVLLSKFPIINSTHHLLPSPGGELAPAIEAVLDIYGTEVTVVVSHNGQEEDPLDRELQSKELAKIMAAAQPRPVVFLGYVVTAPNAEPPAPYKILINEGQVHDIDKDDLDRWCEYILYRGLYRTSYVRVSRGSITDTELQIGQFVLPKHGHQITDDTEEARYLRAWKEEHPQERWFPMKYYKDQGGVDGHFYHVFDTPLYYNIPKGSVV</sequence>
<dbReference type="EMBL" id="ML208315">
    <property type="protein sequence ID" value="TFK70310.1"/>
    <property type="molecule type" value="Genomic_DNA"/>
</dbReference>